<dbReference type="STRING" id="930990.A0A067LVY0"/>
<accession>A0A067LVY0</accession>
<dbReference type="InterPro" id="IPR041078">
    <property type="entry name" value="Plavaka"/>
</dbReference>
<dbReference type="Proteomes" id="UP000027195">
    <property type="component" value="Unassembled WGS sequence"/>
</dbReference>
<dbReference type="HOGENOM" id="CLU_006344_1_2_1"/>
<keyword evidence="3" id="KW-1185">Reference proteome</keyword>
<organism evidence="2 3">
    <name type="scientific">Botryobasidium botryosum (strain FD-172 SS1)</name>
    <dbReference type="NCBI Taxonomy" id="930990"/>
    <lineage>
        <taxon>Eukaryota</taxon>
        <taxon>Fungi</taxon>
        <taxon>Dikarya</taxon>
        <taxon>Basidiomycota</taxon>
        <taxon>Agaricomycotina</taxon>
        <taxon>Agaricomycetes</taxon>
        <taxon>Cantharellales</taxon>
        <taxon>Botryobasidiaceae</taxon>
        <taxon>Botryobasidium</taxon>
    </lineage>
</organism>
<gene>
    <name evidence="2" type="ORF">BOTBODRAFT_60621</name>
</gene>
<evidence type="ECO:0000256" key="1">
    <source>
        <dbReference type="SAM" id="MobiDB-lite"/>
    </source>
</evidence>
<dbReference type="Pfam" id="PF18759">
    <property type="entry name" value="Plavaka"/>
    <property type="match status" value="1"/>
</dbReference>
<reference evidence="3" key="1">
    <citation type="journal article" date="2014" name="Proc. Natl. Acad. Sci. U.S.A.">
        <title>Extensive sampling of basidiomycete genomes demonstrates inadequacy of the white-rot/brown-rot paradigm for wood decay fungi.</title>
        <authorList>
            <person name="Riley R."/>
            <person name="Salamov A.A."/>
            <person name="Brown D.W."/>
            <person name="Nagy L.G."/>
            <person name="Floudas D."/>
            <person name="Held B.W."/>
            <person name="Levasseur A."/>
            <person name="Lombard V."/>
            <person name="Morin E."/>
            <person name="Otillar R."/>
            <person name="Lindquist E.A."/>
            <person name="Sun H."/>
            <person name="LaButti K.M."/>
            <person name="Schmutz J."/>
            <person name="Jabbour D."/>
            <person name="Luo H."/>
            <person name="Baker S.E."/>
            <person name="Pisabarro A.G."/>
            <person name="Walton J.D."/>
            <person name="Blanchette R.A."/>
            <person name="Henrissat B."/>
            <person name="Martin F."/>
            <person name="Cullen D."/>
            <person name="Hibbett D.S."/>
            <person name="Grigoriev I.V."/>
        </authorList>
    </citation>
    <scope>NUCLEOTIDE SEQUENCE [LARGE SCALE GENOMIC DNA]</scope>
    <source>
        <strain evidence="3">FD-172 SS1</strain>
    </source>
</reference>
<evidence type="ECO:0000313" key="2">
    <source>
        <dbReference type="EMBL" id="KDQ06425.1"/>
    </source>
</evidence>
<dbReference type="EMBL" id="KL198137">
    <property type="protein sequence ID" value="KDQ06425.1"/>
    <property type="molecule type" value="Genomic_DNA"/>
</dbReference>
<evidence type="ECO:0000313" key="3">
    <source>
        <dbReference type="Proteomes" id="UP000027195"/>
    </source>
</evidence>
<name>A0A067LVY0_BOTB1</name>
<dbReference type="InParanoid" id="A0A067LVY0"/>
<feature type="compositionally biased region" description="Basic and acidic residues" evidence="1">
    <location>
        <begin position="211"/>
        <end position="224"/>
    </location>
</feature>
<protein>
    <submittedName>
        <fullName evidence="2">Uncharacterized protein</fullName>
    </submittedName>
</protein>
<feature type="region of interest" description="Disordered" evidence="1">
    <location>
        <begin position="208"/>
        <end position="248"/>
    </location>
</feature>
<dbReference type="AlphaFoldDB" id="A0A067LVY0"/>
<dbReference type="OrthoDB" id="3199698at2759"/>
<sequence length="465" mass="53124">MPFTNGFLCVDITQLLAPNLLHQVIKGTFKDHLMDWIWQYLKIEHSKTRAKWIMDDIDRWQYSKALMKVILPALVGHLPPEIIHCVRSFLDLCYLLRRDSHTEDMLNQINVTLKEFQQHCEFFRASSVHLNGFSLPHQHLLVHYRDLIEEFGSPNRLCTSIMENRHITAMLPTNQRLDKLATARVDFADRGMLQGTTFSAAINALLSNDTDNTHDDGDNVDLRLGELSMPDGPEDDDSGPCQSRAEPKYPQYAEPLGTHIGFPNLLGCIRQFLHQQLRPNNSRPLSELSLDDCPGFYGQIQVFHSAIAMICAPCDQSGISGMMCERVWAVPLWQGGPPHYDCVFVKNSSRLPGMRGMHTARVRLFFSFTHNSIQYPCVLVEWFVVIGNSPDPDTGMWQVRPKYNSGDDCAISVIPLDSIIRNAHLMPLFGPHFLPKSFHFHHSLDLFKAFYVNKYVDHHANELAF</sequence>
<proteinExistence type="predicted"/>